<evidence type="ECO:0000313" key="2">
    <source>
        <dbReference type="EMBL" id="CAL1269668.1"/>
    </source>
</evidence>
<proteinExistence type="predicted"/>
<dbReference type="Proteomes" id="UP001497382">
    <property type="component" value="Unassembled WGS sequence"/>
</dbReference>
<feature type="transmembrane region" description="Helical" evidence="1">
    <location>
        <begin position="47"/>
        <end position="69"/>
    </location>
</feature>
<dbReference type="EMBL" id="CAXIEN010000042">
    <property type="protein sequence ID" value="CAL1269668.1"/>
    <property type="molecule type" value="Genomic_DNA"/>
</dbReference>
<accession>A0AAV1ZDS9</accession>
<dbReference type="AlphaFoldDB" id="A0AAV1ZDS9"/>
<keyword evidence="1" id="KW-0472">Membrane</keyword>
<gene>
    <name evidence="2" type="ORF">LARSCL_LOCUS4865</name>
</gene>
<evidence type="ECO:0000256" key="1">
    <source>
        <dbReference type="SAM" id="Phobius"/>
    </source>
</evidence>
<keyword evidence="1" id="KW-0812">Transmembrane</keyword>
<evidence type="ECO:0000313" key="3">
    <source>
        <dbReference type="Proteomes" id="UP001497382"/>
    </source>
</evidence>
<name>A0AAV1ZDS9_9ARAC</name>
<comment type="caution">
    <text evidence="2">The sequence shown here is derived from an EMBL/GenBank/DDBJ whole genome shotgun (WGS) entry which is preliminary data.</text>
</comment>
<reference evidence="2 3" key="1">
    <citation type="submission" date="2024-04" db="EMBL/GenBank/DDBJ databases">
        <authorList>
            <person name="Rising A."/>
            <person name="Reimegard J."/>
            <person name="Sonavane S."/>
            <person name="Akerstrom W."/>
            <person name="Nylinder S."/>
            <person name="Hedman E."/>
            <person name="Kallberg Y."/>
        </authorList>
    </citation>
    <scope>NUCLEOTIDE SEQUENCE [LARGE SCALE GENOMIC DNA]</scope>
</reference>
<protein>
    <submittedName>
        <fullName evidence="2">Uncharacterized protein</fullName>
    </submittedName>
</protein>
<sequence>MKEFSCCSNQQGMNSTTDKILHNSTGTEDASLIKEESIVQSFYIEGLIGIIICGSVVFAVICVLLYYIVPWKKSS</sequence>
<keyword evidence="1" id="KW-1133">Transmembrane helix</keyword>
<keyword evidence="3" id="KW-1185">Reference proteome</keyword>
<organism evidence="2 3">
    <name type="scientific">Larinioides sclopetarius</name>
    <dbReference type="NCBI Taxonomy" id="280406"/>
    <lineage>
        <taxon>Eukaryota</taxon>
        <taxon>Metazoa</taxon>
        <taxon>Ecdysozoa</taxon>
        <taxon>Arthropoda</taxon>
        <taxon>Chelicerata</taxon>
        <taxon>Arachnida</taxon>
        <taxon>Araneae</taxon>
        <taxon>Araneomorphae</taxon>
        <taxon>Entelegynae</taxon>
        <taxon>Araneoidea</taxon>
        <taxon>Araneidae</taxon>
        <taxon>Larinioides</taxon>
    </lineage>
</organism>